<name>A0A9N9DMC1_9GLOM</name>
<evidence type="ECO:0000313" key="13">
    <source>
        <dbReference type="Proteomes" id="UP000789342"/>
    </source>
</evidence>
<evidence type="ECO:0000256" key="8">
    <source>
        <dbReference type="ARBA" id="ARBA00023136"/>
    </source>
</evidence>
<reference evidence="12" key="1">
    <citation type="submission" date="2021-06" db="EMBL/GenBank/DDBJ databases">
        <authorList>
            <person name="Kallberg Y."/>
            <person name="Tangrot J."/>
            <person name="Rosling A."/>
        </authorList>
    </citation>
    <scope>NUCLEOTIDE SEQUENCE</scope>
    <source>
        <strain evidence="12">CL551</strain>
    </source>
</reference>
<comment type="catalytic activity">
    <reaction evidence="9">
        <text>(R)-mevalonate + 2 NADP(+) + CoA = (3S)-3-hydroxy-3-methylglutaryl-CoA + 2 NADPH + 2 H(+)</text>
        <dbReference type="Rhea" id="RHEA:15989"/>
        <dbReference type="ChEBI" id="CHEBI:15378"/>
        <dbReference type="ChEBI" id="CHEBI:36464"/>
        <dbReference type="ChEBI" id="CHEBI:43074"/>
        <dbReference type="ChEBI" id="CHEBI:57287"/>
        <dbReference type="ChEBI" id="CHEBI:57783"/>
        <dbReference type="ChEBI" id="CHEBI:58349"/>
        <dbReference type="EC" id="1.1.1.34"/>
    </reaction>
</comment>
<dbReference type="InterPro" id="IPR053958">
    <property type="entry name" value="HMGCR/SNAP/NPC1-like_SSD"/>
</dbReference>
<dbReference type="Proteomes" id="UP000789342">
    <property type="component" value="Unassembled WGS sequence"/>
</dbReference>
<dbReference type="PROSITE" id="PS50156">
    <property type="entry name" value="SSD"/>
    <property type="match status" value="1"/>
</dbReference>
<feature type="transmembrane region" description="Helical" evidence="9">
    <location>
        <begin position="323"/>
        <end position="342"/>
    </location>
</feature>
<dbReference type="GO" id="GO:0005789">
    <property type="term" value="C:endoplasmic reticulum membrane"/>
    <property type="evidence" value="ECO:0007669"/>
    <property type="project" value="UniProtKB-SubCell"/>
</dbReference>
<evidence type="ECO:0000256" key="4">
    <source>
        <dbReference type="ARBA" id="ARBA00022824"/>
    </source>
</evidence>
<dbReference type="InterPro" id="IPR009023">
    <property type="entry name" value="HMG_CoA_Rdtase_NAD(P)-bd_sf"/>
</dbReference>
<keyword evidence="5 9" id="KW-0521">NADP</keyword>
<dbReference type="Gene3D" id="3.90.770.10">
    <property type="entry name" value="3-hydroxy-3-methylglutaryl-coenzyme A Reductase, Chain A, domain 2"/>
    <property type="match status" value="1"/>
</dbReference>
<keyword evidence="7 9" id="KW-0560">Oxidoreductase</keyword>
<evidence type="ECO:0000256" key="1">
    <source>
        <dbReference type="ARBA" id="ARBA00004477"/>
    </source>
</evidence>
<evidence type="ECO:0000256" key="5">
    <source>
        <dbReference type="ARBA" id="ARBA00022857"/>
    </source>
</evidence>
<feature type="non-terminal residue" evidence="12">
    <location>
        <position position="1"/>
    </location>
</feature>
<dbReference type="Pfam" id="PF12349">
    <property type="entry name" value="Sterol-sensing"/>
    <property type="match status" value="1"/>
</dbReference>
<dbReference type="PRINTS" id="PR00071">
    <property type="entry name" value="HMGCOARDTASE"/>
</dbReference>
<accession>A0A9N9DMC1</accession>
<dbReference type="EC" id="1.1.1.34" evidence="9"/>
<dbReference type="Pfam" id="PF00368">
    <property type="entry name" value="HMG-CoA_red"/>
    <property type="match status" value="1"/>
</dbReference>
<dbReference type="InterPro" id="IPR023076">
    <property type="entry name" value="HMG_CoA_Rdtase_CS"/>
</dbReference>
<keyword evidence="4 9" id="KW-0256">Endoplasmic reticulum</keyword>
<protein>
    <recommendedName>
        <fullName evidence="9">3-hydroxy-3-methylglutaryl coenzyme A reductase</fullName>
        <shortName evidence="9">HMG-CoA reductase</shortName>
        <ecNumber evidence="9">1.1.1.34</ecNumber>
    </recommendedName>
</protein>
<feature type="transmembrane region" description="Helical" evidence="9">
    <location>
        <begin position="427"/>
        <end position="449"/>
    </location>
</feature>
<dbReference type="PANTHER" id="PTHR10572:SF24">
    <property type="entry name" value="3-HYDROXY-3-METHYLGLUTARYL-COENZYME A REDUCTASE"/>
    <property type="match status" value="1"/>
</dbReference>
<dbReference type="CDD" id="cd00643">
    <property type="entry name" value="HMG-CoA_reductase_classI"/>
    <property type="match status" value="1"/>
</dbReference>
<evidence type="ECO:0000256" key="7">
    <source>
        <dbReference type="ARBA" id="ARBA00023002"/>
    </source>
</evidence>
<dbReference type="FunFam" id="3.90.770.10:FF:000001">
    <property type="entry name" value="3-hydroxy-3-methylglutaryl coenzyme A reductase"/>
    <property type="match status" value="1"/>
</dbReference>
<dbReference type="PANTHER" id="PTHR10572">
    <property type="entry name" value="3-HYDROXY-3-METHYLGLUTARYL-COENZYME A REDUCTASE"/>
    <property type="match status" value="1"/>
</dbReference>
<comment type="pathway">
    <text evidence="9">Metabolic intermediate biosynthesis; (R)-mevalonate biosynthesis; (R)-mevalonate from acetyl-CoA: step 3/3.</text>
</comment>
<evidence type="ECO:0000256" key="2">
    <source>
        <dbReference type="ARBA" id="ARBA00007661"/>
    </source>
</evidence>
<dbReference type="SUPFAM" id="SSF55035">
    <property type="entry name" value="NAD-binding domain of HMG-CoA reductase"/>
    <property type="match status" value="1"/>
</dbReference>
<dbReference type="InterPro" id="IPR023074">
    <property type="entry name" value="HMG_CoA_Rdtase_cat_sf"/>
</dbReference>
<dbReference type="PROSITE" id="PS50065">
    <property type="entry name" value="HMG_COA_REDUCTASE_4"/>
    <property type="match status" value="1"/>
</dbReference>
<feature type="transmembrane region" description="Helical" evidence="9">
    <location>
        <begin position="266"/>
        <end position="287"/>
    </location>
</feature>
<evidence type="ECO:0000256" key="3">
    <source>
        <dbReference type="ARBA" id="ARBA00022692"/>
    </source>
</evidence>
<dbReference type="InterPro" id="IPR002202">
    <property type="entry name" value="HMG_CoA_Rdtase"/>
</dbReference>
<evidence type="ECO:0000256" key="10">
    <source>
        <dbReference type="SAM" id="MobiDB-lite"/>
    </source>
</evidence>
<dbReference type="AlphaFoldDB" id="A0A9N9DMC1"/>
<keyword evidence="6 9" id="KW-1133">Transmembrane helix</keyword>
<dbReference type="GO" id="GO:0008299">
    <property type="term" value="P:isoprenoid biosynthetic process"/>
    <property type="evidence" value="ECO:0007669"/>
    <property type="project" value="InterPro"/>
</dbReference>
<dbReference type="InterPro" id="IPR023282">
    <property type="entry name" value="HMG_CoA_Rdtase_N"/>
</dbReference>
<evidence type="ECO:0000256" key="6">
    <source>
        <dbReference type="ARBA" id="ARBA00022989"/>
    </source>
</evidence>
<feature type="domain" description="SSD" evidence="11">
    <location>
        <begin position="267"/>
        <end position="449"/>
    </location>
</feature>
<dbReference type="OrthoDB" id="310654at2759"/>
<dbReference type="PROSITE" id="PS00318">
    <property type="entry name" value="HMG_COA_REDUCTASE_2"/>
    <property type="match status" value="1"/>
</dbReference>
<dbReference type="SUPFAM" id="SSF56542">
    <property type="entry name" value="Substrate-binding domain of HMG-CoA reductase"/>
    <property type="match status" value="1"/>
</dbReference>
<dbReference type="InterPro" id="IPR004554">
    <property type="entry name" value="HMG_CoA_Rdtase_eu_arc"/>
</dbReference>
<feature type="transmembrane region" description="Helical" evidence="9">
    <location>
        <begin position="504"/>
        <end position="525"/>
    </location>
</feature>
<dbReference type="GO" id="GO:0005778">
    <property type="term" value="C:peroxisomal membrane"/>
    <property type="evidence" value="ECO:0007669"/>
    <property type="project" value="TreeGrafter"/>
</dbReference>
<dbReference type="FunFam" id="3.30.70.420:FF:000001">
    <property type="entry name" value="3-hydroxy-3-methylglutaryl coenzyme A reductase"/>
    <property type="match status" value="1"/>
</dbReference>
<comment type="similarity">
    <text evidence="2 9">Belongs to the HMG-CoA reductase family.</text>
</comment>
<dbReference type="InterPro" id="IPR000731">
    <property type="entry name" value="SSD"/>
</dbReference>
<dbReference type="NCBIfam" id="TIGR00533">
    <property type="entry name" value="HMG_CoA_R_NADP"/>
    <property type="match status" value="1"/>
</dbReference>
<dbReference type="GO" id="GO:0006696">
    <property type="term" value="P:ergosterol biosynthetic process"/>
    <property type="evidence" value="ECO:0007669"/>
    <property type="project" value="TreeGrafter"/>
</dbReference>
<dbReference type="Gene3D" id="3.30.70.420">
    <property type="entry name" value="Hydroxymethylglutaryl-CoA reductase, class I/II, NAD/NADP-binding domain"/>
    <property type="match status" value="1"/>
</dbReference>
<comment type="subcellular location">
    <subcellularLocation>
        <location evidence="1 9">Endoplasmic reticulum membrane</location>
        <topology evidence="1 9">Multi-pass membrane protein</topology>
    </subcellularLocation>
</comment>
<feature type="transmembrane region" description="Helical" evidence="9">
    <location>
        <begin position="403"/>
        <end position="421"/>
    </location>
</feature>
<feature type="compositionally biased region" description="Low complexity" evidence="10">
    <location>
        <begin position="1187"/>
        <end position="1204"/>
    </location>
</feature>
<sequence>ETMFSARNFLHSTAKQSSRSPIEMIVLCLIIASFAYASLFRSLIESDFFNTENYPRINSIRAISRPNSNEFVTTEKRESINTQAVRLHLKQIIITTQQDDEEIVGLVAKESHEAGKSRISNVGGGDVDIWEDQKLSELVTKFRRRVENEVFILDGHAKFYYNDDLCYKSNETCVALNSLPIGNIDSEKKVTSLVLNYALNANSPYMANLADTWEDKVVGLNVENFVVFNGKRLLPHAEKGSFAWLAFVAGSLVTKIQELIQKADTIDIFVIFAGYVLMHCTFGLLFVNMRKIGSRYILAMCVLSNGFFAFMFALLTINLFGVSVNPVLLSEAIPFLVITVGFEKPFALTKAVLTATPSDPNAMSSASGLYQIEEKKSSAVPYNVRDSVIAGVTKEGPMIVRDYLIEIALLFMGAMSGAAGLQEFCFLAGFILLYDCVFLFTFYTAMLTLKLELKRIRETRPVKKLKERDEINSSSAHDIIEALHDKAVETETAKKVDNPMISRVKLLIIAGFLIMHVLNFCTTLHTNDDSVRTPPVTVHLSQVQTVDIHDPSVMTTLSTIQSIHRSSPKAFLPLIVDIAPPMIFKAVQSGSENTTPYLIQECYKSFDSVFDMWSSYVQDSVLSKWISIGLVFSIFLNVYLFNAHKQQQHKAAFGRGGHSMMDNAEDNNASNVASIPPLGAEVGPVAGSIESSLKMTPSKNPPPKVAIHKSGTNVVKEVTQPITLVKNNDFTKTADLKVEHRSVEECMDILKSPVLGGPSALTDEEVILLVNHGKIATYALEKALEDHRRAVRIRRSLISRSSVTKTLERSALPVENYDYTKVTGVCCENVIGYMPIPVGIAGPLNIDGEMIHVPMATTEGCLVASTTRGCKAINAGGGAITIVTKDGMTRGPCVEFPNISRAAAAKAWLEEEGFEKIKQSFDSTSRFARLKKLKVALAGKLLFIRFASTTGDAMGMNMISKGCEKALSLMNEYFPDMQIISVSGNFCTDKKPAAINWIEGRGKSVVAETTISGDVVQKVLKTSVQALVELNTSKNLIGSAMAGSMGGFNAHAANILTAVFLATGQDPAQNVESSNCITLMKAVNDGKDLHLTCTMPSIEVGTIGGGTSLEPQSAMLEMLGVKGPHPTVPGANAQKLARIICAAVMAGELSLCSALAAGHLVKSHMEHNRSHQHNSPVQKPHQKSPASPSGTRSRSNSHSSHLPSLPTLISTINVFNCNSSTSNDPGKIIPGSCIKS</sequence>
<keyword evidence="8 9" id="KW-0472">Membrane</keyword>
<dbReference type="EMBL" id="CAJVPV010009379">
    <property type="protein sequence ID" value="CAG8640991.1"/>
    <property type="molecule type" value="Genomic_DNA"/>
</dbReference>
<proteinExistence type="inferred from homology"/>
<feature type="transmembrane region" description="Helical" evidence="9">
    <location>
        <begin position="296"/>
        <end position="317"/>
    </location>
</feature>
<dbReference type="PROSITE" id="PS01192">
    <property type="entry name" value="HMG_COA_REDUCTASE_3"/>
    <property type="match status" value="1"/>
</dbReference>
<evidence type="ECO:0000256" key="9">
    <source>
        <dbReference type="RuleBase" id="RU361219"/>
    </source>
</evidence>
<keyword evidence="3 9" id="KW-0812">Transmembrane</keyword>
<gene>
    <name evidence="12" type="ORF">AMORRO_LOCUS9514</name>
</gene>
<dbReference type="GO" id="GO:0004420">
    <property type="term" value="F:hydroxymethylglutaryl-CoA reductase (NADPH) activity"/>
    <property type="evidence" value="ECO:0007669"/>
    <property type="project" value="UniProtKB-EC"/>
</dbReference>
<keyword evidence="13" id="KW-1185">Reference proteome</keyword>
<feature type="transmembrane region" description="Helical" evidence="9">
    <location>
        <begin position="20"/>
        <end position="39"/>
    </location>
</feature>
<dbReference type="Gene3D" id="1.10.3270.10">
    <property type="entry name" value="HMGR, N-terminal domain"/>
    <property type="match status" value="1"/>
</dbReference>
<feature type="region of interest" description="Disordered" evidence="10">
    <location>
        <begin position="1163"/>
        <end position="1204"/>
    </location>
</feature>
<dbReference type="FunFam" id="1.10.3270.10:FF:000001">
    <property type="entry name" value="3-hydroxy-3-methylglutaryl coenzyme A reductase"/>
    <property type="match status" value="1"/>
</dbReference>
<evidence type="ECO:0000313" key="12">
    <source>
        <dbReference type="EMBL" id="CAG8640991.1"/>
    </source>
</evidence>
<dbReference type="GO" id="GO:0015936">
    <property type="term" value="P:coenzyme A metabolic process"/>
    <property type="evidence" value="ECO:0007669"/>
    <property type="project" value="InterPro"/>
</dbReference>
<organism evidence="12 13">
    <name type="scientific">Acaulospora morrowiae</name>
    <dbReference type="NCBI Taxonomy" id="94023"/>
    <lineage>
        <taxon>Eukaryota</taxon>
        <taxon>Fungi</taxon>
        <taxon>Fungi incertae sedis</taxon>
        <taxon>Mucoromycota</taxon>
        <taxon>Glomeromycotina</taxon>
        <taxon>Glomeromycetes</taxon>
        <taxon>Diversisporales</taxon>
        <taxon>Acaulosporaceae</taxon>
        <taxon>Acaulospora</taxon>
    </lineage>
</organism>
<evidence type="ECO:0000259" key="11">
    <source>
        <dbReference type="PROSITE" id="PS50156"/>
    </source>
</evidence>
<comment type="caution">
    <text evidence="12">The sequence shown here is derived from an EMBL/GenBank/DDBJ whole genome shotgun (WGS) entry which is preliminary data.</text>
</comment>
<dbReference type="PROSITE" id="PS00066">
    <property type="entry name" value="HMG_COA_REDUCTASE_1"/>
    <property type="match status" value="1"/>
</dbReference>
<dbReference type="InterPro" id="IPR009029">
    <property type="entry name" value="HMG_CoA_Rdtase_sub-bd_dom_sf"/>
</dbReference>